<name>A0ABP9KM92_9NOCA</name>
<gene>
    <name evidence="1" type="ORF">GCM10023318_41180</name>
</gene>
<evidence type="ECO:0000313" key="2">
    <source>
        <dbReference type="Proteomes" id="UP001500603"/>
    </source>
</evidence>
<dbReference type="EMBL" id="BAABJM010000004">
    <property type="protein sequence ID" value="GAA5060107.1"/>
    <property type="molecule type" value="Genomic_DNA"/>
</dbReference>
<protein>
    <recommendedName>
        <fullName evidence="3">Asp23/Gls24 family envelope stress response protein</fullName>
    </recommendedName>
</protein>
<keyword evidence="2" id="KW-1185">Reference proteome</keyword>
<dbReference type="RefSeq" id="WP_345497193.1">
    <property type="nucleotide sequence ID" value="NZ_BAABJM010000004.1"/>
</dbReference>
<organism evidence="1 2">
    <name type="scientific">Nocardia callitridis</name>
    <dbReference type="NCBI Taxonomy" id="648753"/>
    <lineage>
        <taxon>Bacteria</taxon>
        <taxon>Bacillati</taxon>
        <taxon>Actinomycetota</taxon>
        <taxon>Actinomycetes</taxon>
        <taxon>Mycobacteriales</taxon>
        <taxon>Nocardiaceae</taxon>
        <taxon>Nocardia</taxon>
    </lineage>
</organism>
<dbReference type="Proteomes" id="UP001500603">
    <property type="component" value="Unassembled WGS sequence"/>
</dbReference>
<proteinExistence type="predicted"/>
<sequence length="198" mass="21492">MAVNGTTDTEQDYRLPCGREIEQVWDRLDAVEAGLGDEHENTCPHCAAARDSLRALRAATEELIDEPEPTPPDLVGRIMSAVRAESRRGRSVELPTDQPGTVDISEQAVAAVVRYAADTVAGVRARRCRVHPVGSDDDGCALVDVELALAIRFGTTVLDDILPVVRERVRAALGARIGLVLVRLDLLIADTYSEEPQE</sequence>
<accession>A0ABP9KM92</accession>
<evidence type="ECO:0000313" key="1">
    <source>
        <dbReference type="EMBL" id="GAA5060107.1"/>
    </source>
</evidence>
<reference evidence="2" key="1">
    <citation type="journal article" date="2019" name="Int. J. Syst. Evol. Microbiol.">
        <title>The Global Catalogue of Microorganisms (GCM) 10K type strain sequencing project: providing services to taxonomists for standard genome sequencing and annotation.</title>
        <authorList>
            <consortium name="The Broad Institute Genomics Platform"/>
            <consortium name="The Broad Institute Genome Sequencing Center for Infectious Disease"/>
            <person name="Wu L."/>
            <person name="Ma J."/>
        </authorList>
    </citation>
    <scope>NUCLEOTIDE SEQUENCE [LARGE SCALE GENOMIC DNA]</scope>
    <source>
        <strain evidence="2">JCM 18298</strain>
    </source>
</reference>
<evidence type="ECO:0008006" key="3">
    <source>
        <dbReference type="Google" id="ProtNLM"/>
    </source>
</evidence>
<comment type="caution">
    <text evidence="1">The sequence shown here is derived from an EMBL/GenBank/DDBJ whole genome shotgun (WGS) entry which is preliminary data.</text>
</comment>